<feature type="non-terminal residue" evidence="1">
    <location>
        <position position="1"/>
    </location>
</feature>
<sequence length="245" mass="27028">ASESNNVIANLSYEWEPAYFYTSYLLGLRTCQRKTPLIIKLPKSNVNEIKSLLSNITDVNLRKITSRAKKVYIFYEGVGIDKISQITYSAKNDQDKSKTQSSAFSELSEAKVNASTEETKSRVSDLSISANSETEKGISEWNPSGNCEKREYKRKAEGPYQQDIEAVSGANKKLPPTISVSPIIALMIGIRCPLVRSWIGRCWEYIIGLRKVIVISHRSDDTITCGGGIIIIGLGGVTIVGLENG</sequence>
<gene>
    <name evidence="1" type="ORF">SPELUC_LOCUS13184</name>
</gene>
<comment type="caution">
    <text evidence="1">The sequence shown here is derived from an EMBL/GenBank/DDBJ whole genome shotgun (WGS) entry which is preliminary data.</text>
</comment>
<keyword evidence="2" id="KW-1185">Reference proteome</keyword>
<organism evidence="1 2">
    <name type="scientific">Cetraspora pellucida</name>
    <dbReference type="NCBI Taxonomy" id="1433469"/>
    <lineage>
        <taxon>Eukaryota</taxon>
        <taxon>Fungi</taxon>
        <taxon>Fungi incertae sedis</taxon>
        <taxon>Mucoromycota</taxon>
        <taxon>Glomeromycotina</taxon>
        <taxon>Glomeromycetes</taxon>
        <taxon>Diversisporales</taxon>
        <taxon>Gigasporaceae</taxon>
        <taxon>Cetraspora</taxon>
    </lineage>
</organism>
<proteinExistence type="predicted"/>
<accession>A0ACA9Q385</accession>
<protein>
    <submittedName>
        <fullName evidence="1">331_t:CDS:1</fullName>
    </submittedName>
</protein>
<feature type="non-terminal residue" evidence="1">
    <location>
        <position position="245"/>
    </location>
</feature>
<evidence type="ECO:0000313" key="2">
    <source>
        <dbReference type="Proteomes" id="UP000789366"/>
    </source>
</evidence>
<reference evidence="1" key="1">
    <citation type="submission" date="2021-06" db="EMBL/GenBank/DDBJ databases">
        <authorList>
            <person name="Kallberg Y."/>
            <person name="Tangrot J."/>
            <person name="Rosling A."/>
        </authorList>
    </citation>
    <scope>NUCLEOTIDE SEQUENCE</scope>
    <source>
        <strain evidence="1">28 12/20/2015</strain>
    </source>
</reference>
<dbReference type="EMBL" id="CAJVPW010033834">
    <property type="protein sequence ID" value="CAG8732056.1"/>
    <property type="molecule type" value="Genomic_DNA"/>
</dbReference>
<name>A0ACA9Q385_9GLOM</name>
<dbReference type="Proteomes" id="UP000789366">
    <property type="component" value="Unassembled WGS sequence"/>
</dbReference>
<evidence type="ECO:0000313" key="1">
    <source>
        <dbReference type="EMBL" id="CAG8732056.1"/>
    </source>
</evidence>